<name>A0A1B7JRH0_9GAMM</name>
<dbReference type="RefSeq" id="WP_068909276.1">
    <property type="nucleotide sequence ID" value="NZ_LXEW01000037.1"/>
</dbReference>
<dbReference type="AlphaFoldDB" id="A0A1B7JRH0"/>
<proteinExistence type="predicted"/>
<evidence type="ECO:0000256" key="1">
    <source>
        <dbReference type="SAM" id="SignalP"/>
    </source>
</evidence>
<feature type="signal peptide" evidence="1">
    <location>
        <begin position="1"/>
        <end position="30"/>
    </location>
</feature>
<evidence type="ECO:0008006" key="4">
    <source>
        <dbReference type="Google" id="ProtNLM"/>
    </source>
</evidence>
<gene>
    <name evidence="2" type="ORF">M998_2652</name>
</gene>
<dbReference type="EMBL" id="LXEW01000037">
    <property type="protein sequence ID" value="OAT50490.1"/>
    <property type="molecule type" value="Genomic_DNA"/>
</dbReference>
<feature type="chain" id="PRO_5008595558" description="Fimbrial protein" evidence="1">
    <location>
        <begin position="31"/>
        <end position="142"/>
    </location>
</feature>
<protein>
    <recommendedName>
        <fullName evidence="4">Fimbrial protein</fullName>
    </recommendedName>
</protein>
<reference evidence="2 3" key="1">
    <citation type="submission" date="2016-04" db="EMBL/GenBank/DDBJ databases">
        <title>ATOL: Assembling a taxonomically balanced genome-scale reconstruction of the evolutionary history of the Enterobacteriaceae.</title>
        <authorList>
            <person name="Plunkett G.III."/>
            <person name="Neeno-Eckwall E.C."/>
            <person name="Glasner J.D."/>
            <person name="Perna N.T."/>
        </authorList>
    </citation>
    <scope>NUCLEOTIDE SEQUENCE [LARGE SCALE GENOMIC DNA]</scope>
    <source>
        <strain evidence="2 3">ATCC 35613</strain>
    </source>
</reference>
<keyword evidence="3" id="KW-1185">Reference proteome</keyword>
<dbReference type="Proteomes" id="UP000078224">
    <property type="component" value="Unassembled WGS sequence"/>
</dbReference>
<evidence type="ECO:0000313" key="3">
    <source>
        <dbReference type="Proteomes" id="UP000078224"/>
    </source>
</evidence>
<evidence type="ECO:0000313" key="2">
    <source>
        <dbReference type="EMBL" id="OAT50490.1"/>
    </source>
</evidence>
<dbReference type="OrthoDB" id="6466990at2"/>
<keyword evidence="1" id="KW-0732">Signal</keyword>
<comment type="caution">
    <text evidence="2">The sequence shown here is derived from an EMBL/GenBank/DDBJ whole genome shotgun (WGS) entry which is preliminary data.</text>
</comment>
<organism evidence="2 3">
    <name type="scientific">Providencia heimbachae ATCC 35613</name>
    <dbReference type="NCBI Taxonomy" id="1354272"/>
    <lineage>
        <taxon>Bacteria</taxon>
        <taxon>Pseudomonadati</taxon>
        <taxon>Pseudomonadota</taxon>
        <taxon>Gammaproteobacteria</taxon>
        <taxon>Enterobacterales</taxon>
        <taxon>Morganellaceae</taxon>
        <taxon>Providencia</taxon>
    </lineage>
</organism>
<accession>A0A1B7JRH0</accession>
<dbReference type="PATRIC" id="fig|1354272.4.peg.2703"/>
<sequence>MSKQQVIDKTGCLWAVLLIVGSVFSHTVMAASPVANTPVNQSDHETIHQGIVLVRAAIFIAPCNLHLKEKLILTGCGAGNDYREMNLSDGIANTPVTLQFYNTQDGKAVVGYPLSLLNGNNEVHIPALMKSRSSLRLEVDYE</sequence>